<feature type="binding site" evidence="7">
    <location>
        <position position="115"/>
    </location>
    <ligand>
        <name>5-amino-6-(D-ribitylamino)uracil</name>
        <dbReference type="ChEBI" id="CHEBI:15934"/>
    </ligand>
</feature>
<evidence type="ECO:0000313" key="10">
    <source>
        <dbReference type="Proteomes" id="UP000414233"/>
    </source>
</evidence>
<comment type="pathway">
    <text evidence="1 7">Cofactor biosynthesis; riboflavin biosynthesis; riboflavin from 2-hydroxy-3-oxobutyl phosphate and 5-amino-6-(D-ribitylamino)uracil: step 1/2.</text>
</comment>
<dbReference type="GO" id="GO:0009231">
    <property type="term" value="P:riboflavin biosynthetic process"/>
    <property type="evidence" value="ECO:0007669"/>
    <property type="project" value="UniProtKB-UniRule"/>
</dbReference>
<dbReference type="GO" id="GO:0000906">
    <property type="term" value="F:6,7-dimethyl-8-ribityllumazine synthase activity"/>
    <property type="evidence" value="ECO:0007669"/>
    <property type="project" value="UniProtKB-UniRule"/>
</dbReference>
<gene>
    <name evidence="7" type="primary">ribH</name>
    <name evidence="9" type="ORF">PTE30175_00058</name>
</gene>
<dbReference type="GO" id="GO:0005829">
    <property type="term" value="C:cytosol"/>
    <property type="evidence" value="ECO:0007669"/>
    <property type="project" value="TreeGrafter"/>
</dbReference>
<evidence type="ECO:0000256" key="8">
    <source>
        <dbReference type="SAM" id="Coils"/>
    </source>
</evidence>
<dbReference type="InterPro" id="IPR034964">
    <property type="entry name" value="LS"/>
</dbReference>
<dbReference type="AlphaFoldDB" id="A0A5E4RCD5"/>
<feature type="binding site" evidence="7">
    <location>
        <position position="129"/>
    </location>
    <ligand>
        <name>(2S)-2-hydroxy-3-oxobutyl phosphate</name>
        <dbReference type="ChEBI" id="CHEBI:58830"/>
    </ligand>
</feature>
<feature type="active site" description="Proton donor" evidence="7">
    <location>
        <position position="90"/>
    </location>
</feature>
<feature type="binding site" evidence="7">
    <location>
        <begin position="58"/>
        <end position="60"/>
    </location>
    <ligand>
        <name>5-amino-6-(D-ribitylamino)uracil</name>
        <dbReference type="ChEBI" id="CHEBI:15934"/>
    </ligand>
</feature>
<dbReference type="PANTHER" id="PTHR21058:SF0">
    <property type="entry name" value="6,7-DIMETHYL-8-RIBITYLLUMAZINE SYNTHASE"/>
    <property type="match status" value="1"/>
</dbReference>
<dbReference type="Pfam" id="PF00885">
    <property type="entry name" value="DMRL_synthase"/>
    <property type="match status" value="1"/>
</dbReference>
<dbReference type="NCBIfam" id="TIGR00114">
    <property type="entry name" value="lumazine-synth"/>
    <property type="match status" value="1"/>
</dbReference>
<evidence type="ECO:0000256" key="3">
    <source>
        <dbReference type="ARBA" id="ARBA00012664"/>
    </source>
</evidence>
<dbReference type="UniPathway" id="UPA00275">
    <property type="reaction ID" value="UER00404"/>
</dbReference>
<feature type="binding site" evidence="7">
    <location>
        <begin position="87"/>
        <end position="88"/>
    </location>
    <ligand>
        <name>(2S)-2-hydroxy-3-oxobutyl phosphate</name>
        <dbReference type="ChEBI" id="CHEBI:58830"/>
    </ligand>
</feature>
<comment type="similarity">
    <text evidence="2 7">Belongs to the DMRL synthase family.</text>
</comment>
<keyword evidence="10" id="KW-1185">Reference proteome</keyword>
<evidence type="ECO:0000256" key="6">
    <source>
        <dbReference type="ARBA" id="ARBA00048785"/>
    </source>
</evidence>
<dbReference type="CDD" id="cd09209">
    <property type="entry name" value="Lumazine_synthase-I"/>
    <property type="match status" value="1"/>
</dbReference>
<evidence type="ECO:0000313" key="9">
    <source>
        <dbReference type="EMBL" id="VVD60172.1"/>
    </source>
</evidence>
<reference evidence="9 10" key="1">
    <citation type="submission" date="2019-08" db="EMBL/GenBank/DDBJ databases">
        <authorList>
            <person name="Peeters C."/>
        </authorList>
    </citation>
    <scope>NUCLEOTIDE SEQUENCE [LARGE SCALE GENOMIC DNA]</scope>
    <source>
        <strain evidence="9 10">LMG 30175</strain>
    </source>
</reference>
<organism evidence="9 10">
    <name type="scientific">Pandoraea terrae</name>
    <dbReference type="NCBI Taxonomy" id="1537710"/>
    <lineage>
        <taxon>Bacteria</taxon>
        <taxon>Pseudomonadati</taxon>
        <taxon>Pseudomonadota</taxon>
        <taxon>Betaproteobacteria</taxon>
        <taxon>Burkholderiales</taxon>
        <taxon>Burkholderiaceae</taxon>
        <taxon>Pandoraea</taxon>
    </lineage>
</organism>
<dbReference type="InterPro" id="IPR002180">
    <property type="entry name" value="LS/RS"/>
</dbReference>
<evidence type="ECO:0000256" key="4">
    <source>
        <dbReference type="ARBA" id="ARBA00022619"/>
    </source>
</evidence>
<comment type="catalytic activity">
    <reaction evidence="6 7">
        <text>(2S)-2-hydroxy-3-oxobutyl phosphate + 5-amino-6-(D-ribitylamino)uracil = 6,7-dimethyl-8-(1-D-ribityl)lumazine + phosphate + 2 H2O + H(+)</text>
        <dbReference type="Rhea" id="RHEA:26152"/>
        <dbReference type="ChEBI" id="CHEBI:15377"/>
        <dbReference type="ChEBI" id="CHEBI:15378"/>
        <dbReference type="ChEBI" id="CHEBI:15934"/>
        <dbReference type="ChEBI" id="CHEBI:43474"/>
        <dbReference type="ChEBI" id="CHEBI:58201"/>
        <dbReference type="ChEBI" id="CHEBI:58830"/>
        <dbReference type="EC" id="2.5.1.78"/>
    </reaction>
</comment>
<feature type="binding site" evidence="7">
    <location>
        <begin position="82"/>
        <end position="84"/>
    </location>
    <ligand>
        <name>5-amino-6-(D-ribitylamino)uracil</name>
        <dbReference type="ChEBI" id="CHEBI:15934"/>
    </ligand>
</feature>
<protein>
    <recommendedName>
        <fullName evidence="3 7">6,7-dimethyl-8-ribityllumazine synthase</fullName>
        <shortName evidence="7">DMRL synthase</shortName>
        <shortName evidence="7">LS</shortName>
        <shortName evidence="7">Lumazine synthase</shortName>
        <ecNumber evidence="3 7">2.5.1.78</ecNumber>
    </recommendedName>
</protein>
<dbReference type="OrthoDB" id="9809709at2"/>
<dbReference type="GO" id="GO:0009349">
    <property type="term" value="C:riboflavin synthase complex"/>
    <property type="evidence" value="ECO:0007669"/>
    <property type="project" value="UniProtKB-UniRule"/>
</dbReference>
<keyword evidence="5 7" id="KW-0808">Transferase</keyword>
<feature type="coiled-coil region" evidence="8">
    <location>
        <begin position="137"/>
        <end position="167"/>
    </location>
</feature>
<keyword evidence="8" id="KW-0175">Coiled coil</keyword>
<evidence type="ECO:0000256" key="5">
    <source>
        <dbReference type="ARBA" id="ARBA00022679"/>
    </source>
</evidence>
<dbReference type="EC" id="2.5.1.78" evidence="3 7"/>
<dbReference type="EMBL" id="CABPRZ010000001">
    <property type="protein sequence ID" value="VVD60172.1"/>
    <property type="molecule type" value="Genomic_DNA"/>
</dbReference>
<evidence type="ECO:0000256" key="2">
    <source>
        <dbReference type="ARBA" id="ARBA00007424"/>
    </source>
</evidence>
<dbReference type="RefSeq" id="WP_150695057.1">
    <property type="nucleotide sequence ID" value="NZ_CABPRZ010000001.1"/>
</dbReference>
<evidence type="ECO:0000256" key="1">
    <source>
        <dbReference type="ARBA" id="ARBA00004917"/>
    </source>
</evidence>
<keyword evidence="4 7" id="KW-0686">Riboflavin biosynthesis</keyword>
<dbReference type="Gene3D" id="3.40.50.960">
    <property type="entry name" value="Lumazine/riboflavin synthase"/>
    <property type="match status" value="1"/>
</dbReference>
<evidence type="ECO:0000256" key="7">
    <source>
        <dbReference type="HAMAP-Rule" id="MF_00178"/>
    </source>
</evidence>
<dbReference type="HAMAP" id="MF_00178">
    <property type="entry name" value="Lumazine_synth"/>
    <property type="match status" value="1"/>
</dbReference>
<dbReference type="SUPFAM" id="SSF52121">
    <property type="entry name" value="Lumazine synthase"/>
    <property type="match status" value="1"/>
</dbReference>
<proteinExistence type="inferred from homology"/>
<dbReference type="PANTHER" id="PTHR21058">
    <property type="entry name" value="6,7-DIMETHYL-8-RIBITYLLUMAZINE SYNTHASE DMRL SYNTHASE LUMAZINE SYNTHASE"/>
    <property type="match status" value="1"/>
</dbReference>
<feature type="binding site" evidence="7">
    <location>
        <position position="24"/>
    </location>
    <ligand>
        <name>5-amino-6-(D-ribitylamino)uracil</name>
        <dbReference type="ChEBI" id="CHEBI:15934"/>
    </ligand>
</feature>
<dbReference type="Proteomes" id="UP000414233">
    <property type="component" value="Unassembled WGS sequence"/>
</dbReference>
<name>A0A5E4RCD5_9BURK</name>
<sequence length="169" mass="18097">MEIGQYQPELDGEGLRVGIVQARFNDAVCTALRDAAVAELDRLGVEGEDVLLVTVPGALEIPLALQKMAESGQFDALIALGAVIRGETYHFELVSNESGAGITRIGLDFGLPIANAVLTTENDEQAEVRAAEKGRDAARVAVEMANLSEALDALRSEDEEDEDEEEEGR</sequence>
<accession>A0A5E4RCD5</accession>
<comment type="function">
    <text evidence="7">Catalyzes the formation of 6,7-dimethyl-8-ribityllumazine by condensation of 5-amino-6-(D-ribitylamino)uracil with 3,4-dihydroxy-2-butanone 4-phosphate. This is the penultimate step in the biosynthesis of riboflavin.</text>
</comment>
<dbReference type="InterPro" id="IPR036467">
    <property type="entry name" value="LS/RS_sf"/>
</dbReference>